<dbReference type="EMBL" id="CAJHIS010000036">
    <property type="protein sequence ID" value="CAD6494897.1"/>
    <property type="molecule type" value="Genomic_DNA"/>
</dbReference>
<evidence type="ECO:0000313" key="1">
    <source>
        <dbReference type="EMBL" id="CAD6494897.1"/>
    </source>
</evidence>
<evidence type="ECO:0000313" key="2">
    <source>
        <dbReference type="Proteomes" id="UP000634805"/>
    </source>
</evidence>
<sequence>MFQSEKRLTIHETILFEHIFSTIQITHHCPKDTGTVIQIYGSLDKRFLPGRKKRPYRCIGKFKTTTEF</sequence>
<reference evidence="1" key="1">
    <citation type="submission" date="2020-10" db="EMBL/GenBank/DDBJ databases">
        <authorList>
            <person name="Hahn C.J."/>
            <person name="Laso-Perez R."/>
            <person name="Vulcano F."/>
            <person name="Vaziourakis K.-M."/>
            <person name="Stokke R."/>
            <person name="Steen I.H."/>
            <person name="Teske A."/>
            <person name="Boetius A."/>
            <person name="Liebeke M."/>
            <person name="Amann R."/>
            <person name="Knittel K."/>
        </authorList>
    </citation>
    <scope>NUCLEOTIDE SEQUENCE</scope>
    <source>
        <strain evidence="1">Gfbio:e3339647-f889-4370-9287-4fb5cb688e4c:AG392D22_GoMArc1</strain>
    </source>
</reference>
<dbReference type="AlphaFoldDB" id="A0A811TBM9"/>
<protein>
    <submittedName>
        <fullName evidence="1">Uncharacterized protein</fullName>
    </submittedName>
</protein>
<comment type="caution">
    <text evidence="1">The sequence shown here is derived from an EMBL/GenBank/DDBJ whole genome shotgun (WGS) entry which is preliminary data.</text>
</comment>
<gene>
    <name evidence="1" type="ORF">EMLJLAPB_01007</name>
</gene>
<proteinExistence type="predicted"/>
<organism evidence="1 2">
    <name type="scientific">Candidatus Argoarchaeum ethanivorans</name>
    <dbReference type="NCBI Taxonomy" id="2608793"/>
    <lineage>
        <taxon>Archaea</taxon>
        <taxon>Methanobacteriati</taxon>
        <taxon>Methanobacteriota</taxon>
        <taxon>Stenosarchaea group</taxon>
        <taxon>Methanomicrobia</taxon>
        <taxon>Methanosarcinales</taxon>
        <taxon>Methanosarcinales incertae sedis</taxon>
        <taxon>GOM Arc I cluster</taxon>
        <taxon>Candidatus Argoarchaeum</taxon>
    </lineage>
</organism>
<dbReference type="Proteomes" id="UP000634805">
    <property type="component" value="Unassembled WGS sequence"/>
</dbReference>
<name>A0A811TBM9_9EURY</name>
<accession>A0A811TBM9</accession>